<dbReference type="HOGENOM" id="CLU_034724_0_0_0"/>
<feature type="transmembrane region" description="Helical" evidence="1">
    <location>
        <begin position="214"/>
        <end position="235"/>
    </location>
</feature>
<dbReference type="RefSeq" id="WP_012863490.1">
    <property type="nucleotide sequence ID" value="NC_013517.1"/>
</dbReference>
<gene>
    <name evidence="2" type="ordered locus">Sterm_4083</name>
</gene>
<keyword evidence="3" id="KW-1185">Reference proteome</keyword>
<feature type="transmembrane region" description="Helical" evidence="1">
    <location>
        <begin position="154"/>
        <end position="177"/>
    </location>
</feature>
<evidence type="ECO:0000313" key="3">
    <source>
        <dbReference type="Proteomes" id="UP000000845"/>
    </source>
</evidence>
<dbReference type="STRING" id="526218.Sterm_4083"/>
<keyword evidence="1" id="KW-1133">Transmembrane helix</keyword>
<evidence type="ECO:0008006" key="4">
    <source>
        <dbReference type="Google" id="ProtNLM"/>
    </source>
</evidence>
<keyword evidence="1" id="KW-0472">Membrane</keyword>
<dbReference type="AlphaFoldDB" id="D1AGG3"/>
<feature type="transmembrane region" description="Helical" evidence="1">
    <location>
        <begin position="341"/>
        <end position="361"/>
    </location>
</feature>
<sequence length="398" mass="43296">MNSLIGESNYWVLWTVIIGWAAVSIVLEQKYKWAAKITGAIIALLGAMLLANFKIIPTSSPVYDTVWDYVIPVAIPLLLFKADIRKIYKESGRMFGMFNISAIGTVLGAFIATFVFGAFVPHLYKIAGMITGSYIGGGVNFVAMTAAFNAPENITNATIVADNMVMALYFLIVMNLASSKFLIKKFGLESGENSSENTGAADYWKGKEISLKDIAVSLAVAFFIACISNMAAGYFKTVIPKDNTVMEIINTIFGNMYLIMTTLTLILATVFSKFFNKINGSDEIGTFLIYLFFVVLGIPASIMEILKHGAVLFPFCLLIVIVNLLFSLFVGKLFKFKLDEILLSTNAAIGGPTTAAAMAIAKGWNTLIIPVMLSGIWGYILGNYMGVIVGNILKYTVG</sequence>
<accession>D1AGG3</accession>
<dbReference type="EMBL" id="CP001739">
    <property type="protein sequence ID" value="ACZ10915.1"/>
    <property type="molecule type" value="Genomic_DNA"/>
</dbReference>
<feature type="transmembrane region" description="Helical" evidence="1">
    <location>
        <begin position="255"/>
        <end position="275"/>
    </location>
</feature>
<feature type="transmembrane region" description="Helical" evidence="1">
    <location>
        <begin position="65"/>
        <end position="82"/>
    </location>
</feature>
<name>D1AGG3_SEBTE</name>
<feature type="transmembrane region" description="Helical" evidence="1">
    <location>
        <begin position="287"/>
        <end position="306"/>
    </location>
</feature>
<protein>
    <recommendedName>
        <fullName evidence="4">DUF819 domain-containing protein</fullName>
    </recommendedName>
</protein>
<feature type="transmembrane region" description="Helical" evidence="1">
    <location>
        <begin position="367"/>
        <end position="393"/>
    </location>
</feature>
<dbReference type="eggNOG" id="COG5505">
    <property type="taxonomic scope" value="Bacteria"/>
</dbReference>
<proteinExistence type="predicted"/>
<feature type="transmembrane region" description="Helical" evidence="1">
    <location>
        <begin position="312"/>
        <end position="334"/>
    </location>
</feature>
<reference evidence="3" key="1">
    <citation type="submission" date="2009-09" db="EMBL/GenBank/DDBJ databases">
        <title>The complete chromosome of Sebaldella termitidis ATCC 33386.</title>
        <authorList>
            <consortium name="US DOE Joint Genome Institute (JGI-PGF)"/>
            <person name="Lucas S."/>
            <person name="Copeland A."/>
            <person name="Lapidus A."/>
            <person name="Glavina del Rio T."/>
            <person name="Dalin E."/>
            <person name="Tice H."/>
            <person name="Bruce D."/>
            <person name="Goodwin L."/>
            <person name="Pitluck S."/>
            <person name="Kyrpides N."/>
            <person name="Mavromatis K."/>
            <person name="Ivanova N."/>
            <person name="Mikhailova N."/>
            <person name="Sims D."/>
            <person name="Meincke L."/>
            <person name="Brettin T."/>
            <person name="Detter J.C."/>
            <person name="Han C."/>
            <person name="Larimer F."/>
            <person name="Land M."/>
            <person name="Hauser L."/>
            <person name="Markowitz V."/>
            <person name="Cheng J.F."/>
            <person name="Hugenholtz P."/>
            <person name="Woyke T."/>
            <person name="Wu D."/>
            <person name="Eisen J.A."/>
        </authorList>
    </citation>
    <scope>NUCLEOTIDE SEQUENCE [LARGE SCALE GENOMIC DNA]</scope>
    <source>
        <strain evidence="3">ATCC 33386 / NCTC 11300</strain>
    </source>
</reference>
<dbReference type="Proteomes" id="UP000000845">
    <property type="component" value="Chromosome"/>
</dbReference>
<dbReference type="PANTHER" id="PTHR34289:SF8">
    <property type="entry name" value="DUF819 DOMAIN-CONTAINING PROTEIN"/>
    <property type="match status" value="1"/>
</dbReference>
<feature type="transmembrane region" description="Helical" evidence="1">
    <location>
        <begin position="94"/>
        <end position="119"/>
    </location>
</feature>
<feature type="transmembrane region" description="Helical" evidence="1">
    <location>
        <begin position="126"/>
        <end position="148"/>
    </location>
</feature>
<organism evidence="2 3">
    <name type="scientific">Sebaldella termitidis (strain ATCC 33386 / NCTC 11300)</name>
    <dbReference type="NCBI Taxonomy" id="526218"/>
    <lineage>
        <taxon>Bacteria</taxon>
        <taxon>Fusobacteriati</taxon>
        <taxon>Fusobacteriota</taxon>
        <taxon>Fusobacteriia</taxon>
        <taxon>Fusobacteriales</taxon>
        <taxon>Leptotrichiaceae</taxon>
        <taxon>Sebaldella</taxon>
    </lineage>
</organism>
<evidence type="ECO:0000256" key="1">
    <source>
        <dbReference type="SAM" id="Phobius"/>
    </source>
</evidence>
<dbReference type="InterPro" id="IPR008537">
    <property type="entry name" value="DUF819"/>
</dbReference>
<reference evidence="2 3" key="2">
    <citation type="journal article" date="2010" name="Stand. Genomic Sci.">
        <title>Complete genome sequence of Sebaldella termitidis type strain (NCTC 11300).</title>
        <authorList>
            <person name="Harmon-Smith M."/>
            <person name="Celia L."/>
            <person name="Chertkov O."/>
            <person name="Lapidus A."/>
            <person name="Copeland A."/>
            <person name="Glavina Del Rio T."/>
            <person name="Nolan M."/>
            <person name="Lucas S."/>
            <person name="Tice H."/>
            <person name="Cheng J.F."/>
            <person name="Han C."/>
            <person name="Detter J.C."/>
            <person name="Bruce D."/>
            <person name="Goodwin L."/>
            <person name="Pitluck S."/>
            <person name="Pati A."/>
            <person name="Liolios K."/>
            <person name="Ivanova N."/>
            <person name="Mavromatis K."/>
            <person name="Mikhailova N."/>
            <person name="Chen A."/>
            <person name="Palaniappan K."/>
            <person name="Land M."/>
            <person name="Hauser L."/>
            <person name="Chang Y.J."/>
            <person name="Jeffries C.D."/>
            <person name="Brettin T."/>
            <person name="Goker M."/>
            <person name="Beck B."/>
            <person name="Bristow J."/>
            <person name="Eisen J.A."/>
            <person name="Markowitz V."/>
            <person name="Hugenholtz P."/>
            <person name="Kyrpides N.C."/>
            <person name="Klenk H.P."/>
            <person name="Chen F."/>
        </authorList>
    </citation>
    <scope>NUCLEOTIDE SEQUENCE [LARGE SCALE GENOMIC DNA]</scope>
    <source>
        <strain evidence="3">ATCC 33386 / NCTC 11300</strain>
    </source>
</reference>
<evidence type="ECO:0000313" key="2">
    <source>
        <dbReference type="EMBL" id="ACZ10915.1"/>
    </source>
</evidence>
<dbReference type="PANTHER" id="PTHR34289">
    <property type="entry name" value="PROTEIN, PUTATIVE (DUF819)-RELATED"/>
    <property type="match status" value="1"/>
</dbReference>
<dbReference type="Pfam" id="PF05684">
    <property type="entry name" value="DUF819"/>
    <property type="match status" value="1"/>
</dbReference>
<feature type="transmembrane region" description="Helical" evidence="1">
    <location>
        <begin position="9"/>
        <end position="27"/>
    </location>
</feature>
<feature type="transmembrane region" description="Helical" evidence="1">
    <location>
        <begin position="33"/>
        <end position="53"/>
    </location>
</feature>
<dbReference type="KEGG" id="str:Sterm_4083"/>
<keyword evidence="1" id="KW-0812">Transmembrane</keyword>